<sequence>EKIFRDKEDAVEFINSRTPDFYCNGIGTLVKRWKKCIESNGNNFGEINSF</sequence>
<evidence type="ECO:0008006" key="3">
    <source>
        <dbReference type="Google" id="ProtNLM"/>
    </source>
</evidence>
<reference evidence="1 2" key="1">
    <citation type="submission" date="2015-07" db="EMBL/GenBank/DDBJ databases">
        <title>The genome of Habropoda laboriosa.</title>
        <authorList>
            <person name="Pan H."/>
            <person name="Kapheim K."/>
        </authorList>
    </citation>
    <scope>NUCLEOTIDE SEQUENCE [LARGE SCALE GENOMIC DNA]</scope>
    <source>
        <strain evidence="1">0110345459</strain>
    </source>
</reference>
<name>A0A0L7RGW9_9HYME</name>
<proteinExistence type="predicted"/>
<dbReference type="Proteomes" id="UP000053825">
    <property type="component" value="Unassembled WGS sequence"/>
</dbReference>
<dbReference type="EMBL" id="KQ414596">
    <property type="protein sequence ID" value="KOC70105.1"/>
    <property type="molecule type" value="Genomic_DNA"/>
</dbReference>
<keyword evidence="2" id="KW-1185">Reference proteome</keyword>
<dbReference type="AlphaFoldDB" id="A0A0L7RGW9"/>
<protein>
    <recommendedName>
        <fullName evidence="3">Histone-lysine N-methyltransferase SETMAR</fullName>
    </recommendedName>
</protein>
<accession>A0A0L7RGW9</accession>
<feature type="non-terminal residue" evidence="1">
    <location>
        <position position="1"/>
    </location>
</feature>
<dbReference type="Gene3D" id="3.30.420.10">
    <property type="entry name" value="Ribonuclease H-like superfamily/Ribonuclease H"/>
    <property type="match status" value="1"/>
</dbReference>
<dbReference type="GO" id="GO:0003676">
    <property type="term" value="F:nucleic acid binding"/>
    <property type="evidence" value="ECO:0007669"/>
    <property type="project" value="InterPro"/>
</dbReference>
<dbReference type="InterPro" id="IPR036397">
    <property type="entry name" value="RNaseH_sf"/>
</dbReference>
<evidence type="ECO:0000313" key="1">
    <source>
        <dbReference type="EMBL" id="KOC70105.1"/>
    </source>
</evidence>
<organism evidence="1 2">
    <name type="scientific">Habropoda laboriosa</name>
    <dbReference type="NCBI Taxonomy" id="597456"/>
    <lineage>
        <taxon>Eukaryota</taxon>
        <taxon>Metazoa</taxon>
        <taxon>Ecdysozoa</taxon>
        <taxon>Arthropoda</taxon>
        <taxon>Hexapoda</taxon>
        <taxon>Insecta</taxon>
        <taxon>Pterygota</taxon>
        <taxon>Neoptera</taxon>
        <taxon>Endopterygota</taxon>
        <taxon>Hymenoptera</taxon>
        <taxon>Apocrita</taxon>
        <taxon>Aculeata</taxon>
        <taxon>Apoidea</taxon>
        <taxon>Anthophila</taxon>
        <taxon>Apidae</taxon>
        <taxon>Habropoda</taxon>
    </lineage>
</organism>
<evidence type="ECO:0000313" key="2">
    <source>
        <dbReference type="Proteomes" id="UP000053825"/>
    </source>
</evidence>
<gene>
    <name evidence="1" type="ORF">WH47_08366</name>
</gene>